<dbReference type="InterPro" id="IPR003441">
    <property type="entry name" value="NAC-dom"/>
</dbReference>
<keyword evidence="2" id="KW-0238">DNA-binding</keyword>
<reference evidence="7" key="2">
    <citation type="submission" date="2025-08" db="UniProtKB">
        <authorList>
            <consortium name="RefSeq"/>
        </authorList>
    </citation>
    <scope>IDENTIFICATION</scope>
    <source>
        <tissue evidence="7">Leaf</tissue>
    </source>
</reference>
<dbReference type="PROSITE" id="PS51005">
    <property type="entry name" value="NAC"/>
    <property type="match status" value="1"/>
</dbReference>
<protein>
    <submittedName>
        <fullName evidence="7">NAC domain-containing protein 4</fullName>
    </submittedName>
</protein>
<proteinExistence type="predicted"/>
<evidence type="ECO:0000256" key="2">
    <source>
        <dbReference type="ARBA" id="ARBA00023125"/>
    </source>
</evidence>
<dbReference type="Gene3D" id="2.170.150.80">
    <property type="entry name" value="NAC domain"/>
    <property type="match status" value="1"/>
</dbReference>
<evidence type="ECO:0000313" key="6">
    <source>
        <dbReference type="Proteomes" id="UP000694864"/>
    </source>
</evidence>
<dbReference type="InterPro" id="IPR036093">
    <property type="entry name" value="NAC_dom_sf"/>
</dbReference>
<dbReference type="RefSeq" id="XP_019090944.1">
    <property type="nucleotide sequence ID" value="XM_019235399.1"/>
</dbReference>
<keyword evidence="3" id="KW-0804">Transcription</keyword>
<keyword evidence="1" id="KW-0805">Transcription regulation</keyword>
<evidence type="ECO:0000256" key="3">
    <source>
        <dbReference type="ARBA" id="ARBA00023163"/>
    </source>
</evidence>
<keyword evidence="6" id="KW-1185">Reference proteome</keyword>
<organism evidence="6 7">
    <name type="scientific">Camelina sativa</name>
    <name type="common">False flax</name>
    <name type="synonym">Myagrum sativum</name>
    <dbReference type="NCBI Taxonomy" id="90675"/>
    <lineage>
        <taxon>Eukaryota</taxon>
        <taxon>Viridiplantae</taxon>
        <taxon>Streptophyta</taxon>
        <taxon>Embryophyta</taxon>
        <taxon>Tracheophyta</taxon>
        <taxon>Spermatophyta</taxon>
        <taxon>Magnoliopsida</taxon>
        <taxon>eudicotyledons</taxon>
        <taxon>Gunneridae</taxon>
        <taxon>Pentapetalae</taxon>
        <taxon>rosids</taxon>
        <taxon>malvids</taxon>
        <taxon>Brassicales</taxon>
        <taxon>Brassicaceae</taxon>
        <taxon>Camelineae</taxon>
        <taxon>Camelina</taxon>
    </lineage>
</organism>
<reference evidence="6" key="1">
    <citation type="journal article" date="2014" name="Nat. Commun.">
        <title>The emerging biofuel crop Camelina sativa retains a highly undifferentiated hexaploid genome structure.</title>
        <authorList>
            <person name="Kagale S."/>
            <person name="Koh C."/>
            <person name="Nixon J."/>
            <person name="Bollina V."/>
            <person name="Clarke W.E."/>
            <person name="Tuteja R."/>
            <person name="Spillane C."/>
            <person name="Robinson S.J."/>
            <person name="Links M.G."/>
            <person name="Clarke C."/>
            <person name="Higgins E.E."/>
            <person name="Huebert T."/>
            <person name="Sharpe A.G."/>
            <person name="Parkin I.A."/>
        </authorList>
    </citation>
    <scope>NUCLEOTIDE SEQUENCE [LARGE SCALE GENOMIC DNA]</scope>
    <source>
        <strain evidence="6">cv. DH55</strain>
    </source>
</reference>
<evidence type="ECO:0000256" key="1">
    <source>
        <dbReference type="ARBA" id="ARBA00023015"/>
    </source>
</evidence>
<feature type="domain" description="NAC" evidence="5">
    <location>
        <begin position="3"/>
        <end position="131"/>
    </location>
</feature>
<gene>
    <name evidence="7" type="primary">LOC109128622</name>
</gene>
<dbReference type="GeneID" id="109128622"/>
<evidence type="ECO:0000313" key="7">
    <source>
        <dbReference type="RefSeq" id="XP_019090944.1"/>
    </source>
</evidence>
<evidence type="ECO:0000259" key="5">
    <source>
        <dbReference type="PROSITE" id="PS51005"/>
    </source>
</evidence>
<name>A0ABM1QW06_CAMSA</name>
<accession>A0ABM1QW06</accession>
<dbReference type="Proteomes" id="UP000694864">
    <property type="component" value="Chromosome 14"/>
</dbReference>
<dbReference type="SUPFAM" id="SSF101941">
    <property type="entry name" value="NAC domain"/>
    <property type="match status" value="1"/>
</dbReference>
<sequence>MEDKVGFGFRPNDEELVRDFGEVSLPSSKAAEEDEEDILDWSLYLVDVVTFSLEPFLSKKLKTGFWKENGFNTPIIGKWKDTNGVKIGEKKVLVFQSYENPNGSKSDGVMHVYQPTFLPLEQCGFDRMFSKCSCEISFGF</sequence>
<keyword evidence="4" id="KW-0539">Nucleus</keyword>
<evidence type="ECO:0000256" key="4">
    <source>
        <dbReference type="ARBA" id="ARBA00023242"/>
    </source>
</evidence>